<dbReference type="Pfam" id="PF00246">
    <property type="entry name" value="Peptidase_M14"/>
    <property type="match status" value="1"/>
</dbReference>
<sequence>RLPGLQRLCREVRAPRAGAMRVGARPGMLLLLPPGTPFSARAGQQLRPFPGFDGPASARRPEGGVVGQGGAEPLEPAGRGERGSPVSHGVSVCFQEAGSLCLALALLFPVAVGLEFSYHPSEQLGTFLKEVHRQHPSITSLHSVGRSVAGRDLWILVLGRFPTQHTIGIPEFKYIANMHGDETVGRELLLHLIDFLVTNDKSDPVVTRLIDSTRIHIMPSMNPDGFEATTVHDCYYSEGRFNKNGKDLNRNFPDVFNSNNVTIQPETQAVINWIKNETFVLSANLHGGALVASYTFDNGNPATGSLRGYSRSPDDDVFMHLAKTYSSNHASMYKGNECGNKPVFPYGITNGYAWYQLQGGMQDYNYIWGQCFEITLELSCCKYPPASQLQAFWNDNKAALIEYIKQVHLGIKGQVLDRHGQPIPNVIVEAKGREHICPYRTNQHGEYYLLLLPGSYVLNATAPGSGSILKTLIVPNGPENFSALKYDFVFPEVSTIARDASCPTKPLYQDFESISAAVKPTLHFLALMTVLYTVFK</sequence>
<organism evidence="6 7">
    <name type="scientific">Chelydra serpentina</name>
    <name type="common">Snapping turtle</name>
    <name type="synonym">Testudo serpentina</name>
    <dbReference type="NCBI Taxonomy" id="8475"/>
    <lineage>
        <taxon>Eukaryota</taxon>
        <taxon>Metazoa</taxon>
        <taxon>Chordata</taxon>
        <taxon>Craniata</taxon>
        <taxon>Vertebrata</taxon>
        <taxon>Euteleostomi</taxon>
        <taxon>Archelosauria</taxon>
        <taxon>Testudinata</taxon>
        <taxon>Testudines</taxon>
        <taxon>Cryptodira</taxon>
        <taxon>Durocryptodira</taxon>
        <taxon>Americhelydia</taxon>
        <taxon>Chelydroidea</taxon>
        <taxon>Chelydridae</taxon>
        <taxon>Chelydra</taxon>
    </lineage>
</organism>
<keyword evidence="6" id="KW-0121">Carboxypeptidase</keyword>
<evidence type="ECO:0000259" key="5">
    <source>
        <dbReference type="PROSITE" id="PS52035"/>
    </source>
</evidence>
<dbReference type="SMART" id="SM00631">
    <property type="entry name" value="Zn_pept"/>
    <property type="match status" value="1"/>
</dbReference>
<evidence type="ECO:0000256" key="1">
    <source>
        <dbReference type="ARBA" id="ARBA00005988"/>
    </source>
</evidence>
<comment type="similarity">
    <text evidence="1 3">Belongs to the peptidase M14 family.</text>
</comment>
<dbReference type="EMBL" id="JAHGAV010000079">
    <property type="protein sequence ID" value="KAG6933220.1"/>
    <property type="molecule type" value="Genomic_DNA"/>
</dbReference>
<dbReference type="SUPFAM" id="SSF53187">
    <property type="entry name" value="Zn-dependent exopeptidases"/>
    <property type="match status" value="1"/>
</dbReference>
<dbReference type="InterPro" id="IPR000834">
    <property type="entry name" value="Peptidase_M14"/>
</dbReference>
<evidence type="ECO:0000313" key="6">
    <source>
        <dbReference type="EMBL" id="KAG6933220.1"/>
    </source>
</evidence>
<keyword evidence="6" id="KW-0378">Hydrolase</keyword>
<dbReference type="PANTHER" id="PTHR11532">
    <property type="entry name" value="PROTEASE M14 CARBOXYPEPTIDASE"/>
    <property type="match status" value="1"/>
</dbReference>
<comment type="caution">
    <text evidence="6">The sequence shown here is derived from an EMBL/GenBank/DDBJ whole genome shotgun (WGS) entry which is preliminary data.</text>
</comment>
<dbReference type="Gene3D" id="2.60.40.1120">
    <property type="entry name" value="Carboxypeptidase-like, regulatory domain"/>
    <property type="match status" value="1"/>
</dbReference>
<dbReference type="Proteomes" id="UP000765507">
    <property type="component" value="Unassembled WGS sequence"/>
</dbReference>
<keyword evidence="6" id="KW-0645">Protease</keyword>
<dbReference type="GO" id="GO:0016485">
    <property type="term" value="P:protein processing"/>
    <property type="evidence" value="ECO:0007669"/>
    <property type="project" value="TreeGrafter"/>
</dbReference>
<dbReference type="Pfam" id="PF13620">
    <property type="entry name" value="CarboxypepD_reg"/>
    <property type="match status" value="1"/>
</dbReference>
<keyword evidence="7" id="KW-1185">Reference proteome</keyword>
<dbReference type="SUPFAM" id="SSF49464">
    <property type="entry name" value="Carboxypeptidase regulatory domain-like"/>
    <property type="match status" value="1"/>
</dbReference>
<evidence type="ECO:0000313" key="7">
    <source>
        <dbReference type="Proteomes" id="UP000765507"/>
    </source>
</evidence>
<dbReference type="GO" id="GO:0006518">
    <property type="term" value="P:peptide metabolic process"/>
    <property type="evidence" value="ECO:0007669"/>
    <property type="project" value="TreeGrafter"/>
</dbReference>
<dbReference type="FunFam" id="3.40.630.10:FF:000041">
    <property type="entry name" value="Carboxypeptidase M"/>
    <property type="match status" value="1"/>
</dbReference>
<dbReference type="InterPro" id="IPR008969">
    <property type="entry name" value="CarboxyPept-like_regulatory"/>
</dbReference>
<dbReference type="OrthoDB" id="10249045at2759"/>
<dbReference type="AlphaFoldDB" id="A0A8T1SX73"/>
<dbReference type="InterPro" id="IPR050753">
    <property type="entry name" value="Peptidase_M14_domain"/>
</dbReference>
<evidence type="ECO:0000256" key="2">
    <source>
        <dbReference type="ARBA" id="ARBA00023180"/>
    </source>
</evidence>
<dbReference type="CDD" id="cd03866">
    <property type="entry name" value="M14_CPM"/>
    <property type="match status" value="1"/>
</dbReference>
<accession>A0A8T1SX73</accession>
<feature type="non-terminal residue" evidence="6">
    <location>
        <position position="1"/>
    </location>
</feature>
<evidence type="ECO:0000256" key="4">
    <source>
        <dbReference type="SAM" id="MobiDB-lite"/>
    </source>
</evidence>
<dbReference type="InterPro" id="IPR057246">
    <property type="entry name" value="CARBOXYPEPT_ZN_1"/>
</dbReference>
<reference evidence="6 7" key="1">
    <citation type="journal article" date="2020" name="G3 (Bethesda)">
        <title>Draft Genome of the Common Snapping Turtle, Chelydra serpentina, a Model for Phenotypic Plasticity in Reptiles.</title>
        <authorList>
            <person name="Das D."/>
            <person name="Singh S.K."/>
            <person name="Bierstedt J."/>
            <person name="Erickson A."/>
            <person name="Galli G.L.J."/>
            <person name="Crossley D.A. 2nd"/>
            <person name="Rhen T."/>
        </authorList>
    </citation>
    <scope>NUCLEOTIDE SEQUENCE [LARGE SCALE GENOMIC DNA]</scope>
    <source>
        <strain evidence="6">KW</strain>
    </source>
</reference>
<feature type="active site" description="Proton donor/acceptor" evidence="3">
    <location>
        <position position="377"/>
    </location>
</feature>
<dbReference type="InterPro" id="IPR033842">
    <property type="entry name" value="CPM_N"/>
</dbReference>
<protein>
    <submittedName>
        <fullName evidence="6">Carboxypeptidase M</fullName>
    </submittedName>
</protein>
<dbReference type="CDD" id="cd11308">
    <property type="entry name" value="Peptidase_M14NE-CP-C_like"/>
    <property type="match status" value="1"/>
</dbReference>
<evidence type="ECO:0000256" key="3">
    <source>
        <dbReference type="PROSITE-ProRule" id="PRU01379"/>
    </source>
</evidence>
<keyword evidence="2" id="KW-0325">Glycoprotein</keyword>
<dbReference type="PRINTS" id="PR00765">
    <property type="entry name" value="CRBOXYPTASEA"/>
</dbReference>
<dbReference type="PANTHER" id="PTHR11532:SF84">
    <property type="entry name" value="CARBOXYPEPTIDASE M"/>
    <property type="match status" value="1"/>
</dbReference>
<dbReference type="PROSITE" id="PS52035">
    <property type="entry name" value="PEPTIDASE_M14"/>
    <property type="match status" value="1"/>
</dbReference>
<feature type="region of interest" description="Disordered" evidence="4">
    <location>
        <begin position="49"/>
        <end position="85"/>
    </location>
</feature>
<feature type="domain" description="Peptidase M14" evidence="5">
    <location>
        <begin position="117"/>
        <end position="407"/>
    </location>
</feature>
<dbReference type="PROSITE" id="PS00132">
    <property type="entry name" value="CARBOXYPEPT_ZN_1"/>
    <property type="match status" value="1"/>
</dbReference>
<dbReference type="GO" id="GO:0008270">
    <property type="term" value="F:zinc ion binding"/>
    <property type="evidence" value="ECO:0007669"/>
    <property type="project" value="InterPro"/>
</dbReference>
<gene>
    <name evidence="6" type="primary">CPM</name>
    <name evidence="6" type="ORF">G0U57_019686</name>
</gene>
<dbReference type="GO" id="GO:0004181">
    <property type="term" value="F:metallocarboxypeptidase activity"/>
    <property type="evidence" value="ECO:0007669"/>
    <property type="project" value="InterPro"/>
</dbReference>
<proteinExistence type="inferred from homology"/>
<name>A0A8T1SX73_CHESE</name>
<dbReference type="GO" id="GO:0005615">
    <property type="term" value="C:extracellular space"/>
    <property type="evidence" value="ECO:0007669"/>
    <property type="project" value="TreeGrafter"/>
</dbReference>
<dbReference type="Gene3D" id="3.40.630.10">
    <property type="entry name" value="Zn peptidases"/>
    <property type="match status" value="1"/>
</dbReference>